<dbReference type="SMART" id="SM00490">
    <property type="entry name" value="HELICc"/>
    <property type="match status" value="1"/>
</dbReference>
<dbReference type="Gene3D" id="3.40.50.10810">
    <property type="entry name" value="Tandem AAA-ATPase domain"/>
    <property type="match status" value="1"/>
</dbReference>
<dbReference type="GO" id="GO:0016787">
    <property type="term" value="F:hydrolase activity"/>
    <property type="evidence" value="ECO:0007669"/>
    <property type="project" value="UniProtKB-KW"/>
</dbReference>
<dbReference type="GO" id="GO:0003677">
    <property type="term" value="F:DNA binding"/>
    <property type="evidence" value="ECO:0007669"/>
    <property type="project" value="UniProtKB-KW"/>
</dbReference>
<dbReference type="PROSITE" id="PS51194">
    <property type="entry name" value="HELICASE_CTER"/>
    <property type="match status" value="1"/>
</dbReference>
<feature type="region of interest" description="Disordered" evidence="12">
    <location>
        <begin position="1"/>
        <end position="38"/>
    </location>
</feature>
<dbReference type="PROSITE" id="PS51192">
    <property type="entry name" value="HELICASE_ATP_BIND_1"/>
    <property type="match status" value="1"/>
</dbReference>
<dbReference type="CDD" id="cd17998">
    <property type="entry name" value="DEXHc_SMARCAD1"/>
    <property type="match status" value="1"/>
</dbReference>
<dbReference type="KEGG" id="ppa:PAS_chr1-1_0238"/>
<evidence type="ECO:0000256" key="10">
    <source>
        <dbReference type="ARBA" id="ARBA00023242"/>
    </source>
</evidence>
<keyword evidence="8" id="KW-0156">Chromatin regulator</keyword>
<dbReference type="InterPro" id="IPR038718">
    <property type="entry name" value="SNF2-like_sf"/>
</dbReference>
<dbReference type="eggNOG" id="KOG0389">
    <property type="taxonomic scope" value="Eukaryota"/>
</dbReference>
<dbReference type="RefSeq" id="XP_002489888.1">
    <property type="nucleotide sequence ID" value="XM_002489843.1"/>
</dbReference>
<keyword evidence="16" id="KW-1185">Reference proteome</keyword>
<gene>
    <name evidence="15" type="ordered locus">PAS_chr1-1_0238</name>
</gene>
<dbReference type="HOGENOM" id="CLU_000315_16_2_1"/>
<dbReference type="Pfam" id="PF00271">
    <property type="entry name" value="Helicase_C"/>
    <property type="match status" value="1"/>
</dbReference>
<dbReference type="InterPro" id="IPR049730">
    <property type="entry name" value="SNF2/RAD54-like_C"/>
</dbReference>
<dbReference type="Gene3D" id="3.40.50.300">
    <property type="entry name" value="P-loop containing nucleotide triphosphate hydrolases"/>
    <property type="match status" value="1"/>
</dbReference>
<dbReference type="GO" id="GO:0030466">
    <property type="term" value="P:silent mating-type cassette heterochromatin formation"/>
    <property type="evidence" value="ECO:0007669"/>
    <property type="project" value="EnsemblFungi"/>
</dbReference>
<proteinExistence type="inferred from homology"/>
<evidence type="ECO:0000256" key="4">
    <source>
        <dbReference type="ARBA" id="ARBA00022741"/>
    </source>
</evidence>
<dbReference type="FunCoup" id="C4QWI4">
    <property type="interactions" value="44"/>
</dbReference>
<dbReference type="Pfam" id="PF00176">
    <property type="entry name" value="SNF2-rel_dom"/>
    <property type="match status" value="1"/>
</dbReference>
<comment type="similarity">
    <text evidence="2">Belongs to the SNF2/RAD54 helicase family.</text>
</comment>
<dbReference type="GO" id="GO:0042802">
    <property type="term" value="F:identical protein binding"/>
    <property type="evidence" value="ECO:0007669"/>
    <property type="project" value="EnsemblFungi"/>
</dbReference>
<dbReference type="OrthoDB" id="5857104at2759"/>
<feature type="compositionally biased region" description="Acidic residues" evidence="12">
    <location>
        <begin position="343"/>
        <end position="359"/>
    </location>
</feature>
<evidence type="ECO:0000313" key="16">
    <source>
        <dbReference type="Proteomes" id="UP000000314"/>
    </source>
</evidence>
<dbReference type="OMA" id="IQDKWAA"/>
<dbReference type="STRING" id="644223.C4QWI4"/>
<evidence type="ECO:0000256" key="9">
    <source>
        <dbReference type="ARBA" id="ARBA00023125"/>
    </source>
</evidence>
<dbReference type="InterPro" id="IPR001650">
    <property type="entry name" value="Helicase_C-like"/>
</dbReference>
<dbReference type="GO" id="GO:0000775">
    <property type="term" value="C:chromosome, centromeric region"/>
    <property type="evidence" value="ECO:0007669"/>
    <property type="project" value="EnsemblFungi"/>
</dbReference>
<evidence type="ECO:0000313" key="15">
    <source>
        <dbReference type="EMBL" id="CAY67607.1"/>
    </source>
</evidence>
<feature type="region of interest" description="Disordered" evidence="12">
    <location>
        <begin position="194"/>
        <end position="228"/>
    </location>
</feature>
<keyword evidence="5" id="KW-0378">Hydrolase</keyword>
<reference evidence="15 16" key="1">
    <citation type="journal article" date="2009" name="Nat. Biotechnol.">
        <title>Genome sequence of the recombinant protein production host Pichia pastoris.</title>
        <authorList>
            <person name="De Schutter K."/>
            <person name="Lin Y.C."/>
            <person name="Tiels P."/>
            <person name="Van Hecke A."/>
            <person name="Glinka S."/>
            <person name="Weber-Lehmann J."/>
            <person name="Rouze P."/>
            <person name="Van de Peer Y."/>
            <person name="Callewaert N."/>
        </authorList>
    </citation>
    <scope>NUCLEOTIDE SEQUENCE [LARGE SCALE GENOMIC DNA]</scope>
    <source>
        <strain evidence="16">GS115 / ATCC 20864</strain>
    </source>
</reference>
<evidence type="ECO:0000256" key="6">
    <source>
        <dbReference type="ARBA" id="ARBA00022806"/>
    </source>
</evidence>
<dbReference type="AlphaFoldDB" id="C4QWI4"/>
<dbReference type="GO" id="GO:0033120">
    <property type="term" value="P:positive regulation of RNA splicing"/>
    <property type="evidence" value="ECO:0007669"/>
    <property type="project" value="EnsemblFungi"/>
</dbReference>
<dbReference type="CDD" id="cd18793">
    <property type="entry name" value="SF2_C_SNF"/>
    <property type="match status" value="1"/>
</dbReference>
<evidence type="ECO:0000256" key="2">
    <source>
        <dbReference type="ARBA" id="ARBA00007025"/>
    </source>
</evidence>
<feature type="compositionally biased region" description="Basic and acidic residues" evidence="12">
    <location>
        <begin position="29"/>
        <end position="38"/>
    </location>
</feature>
<dbReference type="EMBL" id="FN392319">
    <property type="protein sequence ID" value="CAY67607.1"/>
    <property type="molecule type" value="Genomic_DNA"/>
</dbReference>
<feature type="domain" description="Helicase C-terminal" evidence="14">
    <location>
        <begin position="827"/>
        <end position="990"/>
    </location>
</feature>
<dbReference type="PANTHER" id="PTHR10799">
    <property type="entry name" value="SNF2/RAD54 HELICASE FAMILY"/>
    <property type="match status" value="1"/>
</dbReference>
<feature type="coiled-coil region" evidence="11">
    <location>
        <begin position="694"/>
        <end position="721"/>
    </location>
</feature>
<comment type="subcellular location">
    <subcellularLocation>
        <location evidence="1">Nucleus</location>
    </subcellularLocation>
</comment>
<evidence type="ECO:0000256" key="3">
    <source>
        <dbReference type="ARBA" id="ARBA00012551"/>
    </source>
</evidence>
<dbReference type="GeneID" id="8196740"/>
<keyword evidence="9" id="KW-0238">DNA-binding</keyword>
<dbReference type="GO" id="GO:0031509">
    <property type="term" value="P:subtelomeric heterochromatin formation"/>
    <property type="evidence" value="ECO:0007669"/>
    <property type="project" value="EnsemblFungi"/>
</dbReference>
<organism evidence="15 16">
    <name type="scientific">Komagataella phaffii (strain GS115 / ATCC 20864)</name>
    <name type="common">Yeast</name>
    <name type="synonym">Pichia pastoris</name>
    <dbReference type="NCBI Taxonomy" id="644223"/>
    <lineage>
        <taxon>Eukaryota</taxon>
        <taxon>Fungi</taxon>
        <taxon>Dikarya</taxon>
        <taxon>Ascomycota</taxon>
        <taxon>Saccharomycotina</taxon>
        <taxon>Pichiomycetes</taxon>
        <taxon>Pichiales</taxon>
        <taxon>Pichiaceae</taxon>
        <taxon>Komagataella</taxon>
    </lineage>
</organism>
<keyword evidence="11" id="KW-0175">Coiled coil</keyword>
<evidence type="ECO:0000256" key="5">
    <source>
        <dbReference type="ARBA" id="ARBA00022801"/>
    </source>
</evidence>
<dbReference type="FunFam" id="3.40.50.300:FF:002378">
    <property type="entry name" value="ATP-dependent helicase FUN30"/>
    <property type="match status" value="1"/>
</dbReference>
<dbReference type="GO" id="GO:0031934">
    <property type="term" value="C:mating-type region heterochromatin"/>
    <property type="evidence" value="ECO:0007669"/>
    <property type="project" value="EnsemblFungi"/>
</dbReference>
<feature type="domain" description="Helicase ATP-binding" evidence="13">
    <location>
        <begin position="458"/>
        <end position="625"/>
    </location>
</feature>
<keyword evidence="6" id="KW-0347">Helicase</keyword>
<feature type="compositionally biased region" description="Acidic residues" evidence="12">
    <location>
        <begin position="393"/>
        <end position="412"/>
    </location>
</feature>
<dbReference type="Proteomes" id="UP000000314">
    <property type="component" value="Chromosome 1"/>
</dbReference>
<evidence type="ECO:0000256" key="11">
    <source>
        <dbReference type="SAM" id="Coils"/>
    </source>
</evidence>
<evidence type="ECO:0000259" key="13">
    <source>
        <dbReference type="PROSITE" id="PS51192"/>
    </source>
</evidence>
<dbReference type="FunFam" id="3.40.50.10810:FF:000014">
    <property type="entry name" value="SWI/SNF-related matrix-associated actin-dependent regulator of chromatin subfamily A containing DEAD/H box 1"/>
    <property type="match status" value="1"/>
</dbReference>
<dbReference type="GO" id="GO:0005634">
    <property type="term" value="C:nucleus"/>
    <property type="evidence" value="ECO:0007669"/>
    <property type="project" value="UniProtKB-SubCell"/>
</dbReference>
<dbReference type="GO" id="GO:0003682">
    <property type="term" value="F:chromatin binding"/>
    <property type="evidence" value="ECO:0007669"/>
    <property type="project" value="EnsemblFungi"/>
</dbReference>
<feature type="region of interest" description="Disordered" evidence="12">
    <location>
        <begin position="343"/>
        <end position="420"/>
    </location>
</feature>
<dbReference type="GO" id="GO:0003678">
    <property type="term" value="F:DNA helicase activity"/>
    <property type="evidence" value="ECO:0007669"/>
    <property type="project" value="UniProtKB-EC"/>
</dbReference>
<sequence length="1009" mass="116200">MKPSVIQVEATPEKPKPSFIQVPESSPMTKEESTTGRLDSLRKFQFQPGDESPIPKHQAKVSYETKKNIHLLRKKYPHFTAKEIFRAYISCNSSLKLTNDKLATMPVRSPSSQSPSTGALIPTDIPKRDPPRINLQSSKVNVGKKESISSRYLTRRQEPLNAPQASSVDPTIKKRKLVRVSSLEGTTPQFQLQQPVLSLEEEEEEEEEDAIQIDDSDEEVDGAQFESASTDFEEKTLNFLNTADKRDIVDVANIHPSVADLLIAKRPFESLSLIEEDDFSDKPVKGRKKPTGEKIVEKASEKLRGYEAVENLIKQCSYYGNRISNEVKKWGVGVHGERGELEVVEVDVDTEPEDSENEDGLGQKFSTLPDRSKTAPLPQNTKRVRRKHKAVDYEEDFEDDFEEEEEEDDDEDYLSKNSPKKSITHINNKIGYFKRKPKLLSDKISLKNYQQVGVNWLNLLYQNNLSCILADEMGLGKTCQVIAFLAHLKQKKYPGPHMVVVPSSTLENWLREFRKFCPELIVQPYYGSQEERGELRYQLADSDSYDVLVTTYNLATGNKFDQQFLRSREFNVIVYDEGHMLKNSQSERYAKLMRLGAHFRLLLTGTPLQNNLKELISLLAFILPKLFKEKKDDLKVLFDQKAKTTSIEDPDFNPLLSQQAISKARTMMAPFVLRRKKFQVLSHLPEKHHFIETCEFLDEQKVLYEEELEKVKRLREEREKRKLIKDEETLKKLPPLPSQSNLIMQLRKAALHPLLFRGNFTDKVIKEMSVKIMKEPVYADANLEYIYEDMAIMNDYELNELCLKYPRTLSKYKLEEKSFMQSGKVQKLKELLDKIIFEREEKVLIFSLFTQVLDIIEVVLSVLKIKFLRLDGQTSVDIRQDIIDKFYEDETIPVFLLSTKAGGFGINLVCANNVIIFDQSFNPHDDKQAEDRAHRVGQTKEVNVYRMVTKNTIDESILQLALNKLQLDSTVSDDNDKSTRAFEEQTAKVIEQMLFERESSTDVPEEKNA</sequence>
<dbReference type="GO" id="GO:0000122">
    <property type="term" value="P:negative regulation of transcription by RNA polymerase II"/>
    <property type="evidence" value="ECO:0007669"/>
    <property type="project" value="EnsemblFungi"/>
</dbReference>
<dbReference type="InParanoid" id="C4QWI4"/>
<dbReference type="GO" id="GO:0000781">
    <property type="term" value="C:chromosome, telomeric region"/>
    <property type="evidence" value="ECO:0007669"/>
    <property type="project" value="GOC"/>
</dbReference>
<feature type="compositionally biased region" description="Acidic residues" evidence="12">
    <location>
        <begin position="199"/>
        <end position="221"/>
    </location>
</feature>
<dbReference type="InterPro" id="IPR014001">
    <property type="entry name" value="Helicase_ATP-bd"/>
</dbReference>
<evidence type="ECO:0000256" key="12">
    <source>
        <dbReference type="SAM" id="MobiDB-lite"/>
    </source>
</evidence>
<dbReference type="SUPFAM" id="SSF52540">
    <property type="entry name" value="P-loop containing nucleoside triphosphate hydrolases"/>
    <property type="match status" value="2"/>
</dbReference>
<evidence type="ECO:0000256" key="7">
    <source>
        <dbReference type="ARBA" id="ARBA00022840"/>
    </source>
</evidence>
<dbReference type="GO" id="GO:0140658">
    <property type="term" value="F:ATP-dependent chromatin remodeler activity"/>
    <property type="evidence" value="ECO:0007669"/>
    <property type="project" value="EnsemblFungi"/>
</dbReference>
<dbReference type="InterPro" id="IPR000330">
    <property type="entry name" value="SNF2_N"/>
</dbReference>
<dbReference type="GO" id="GO:0000183">
    <property type="term" value="P:rDNA heterochromatin formation"/>
    <property type="evidence" value="ECO:0007669"/>
    <property type="project" value="EnsemblFungi"/>
</dbReference>
<evidence type="ECO:0000256" key="8">
    <source>
        <dbReference type="ARBA" id="ARBA00022853"/>
    </source>
</evidence>
<evidence type="ECO:0000259" key="14">
    <source>
        <dbReference type="PROSITE" id="PS51194"/>
    </source>
</evidence>
<dbReference type="EC" id="3.6.4.12" evidence="3"/>
<dbReference type="GO" id="GO:0005524">
    <property type="term" value="F:ATP binding"/>
    <property type="evidence" value="ECO:0007669"/>
    <property type="project" value="UniProtKB-KW"/>
</dbReference>
<keyword evidence="10" id="KW-0539">Nucleus</keyword>
<protein>
    <recommendedName>
        <fullName evidence="3">DNA helicase</fullName>
        <ecNumber evidence="3">3.6.4.12</ecNumber>
    </recommendedName>
</protein>
<evidence type="ECO:0000256" key="1">
    <source>
        <dbReference type="ARBA" id="ARBA00004123"/>
    </source>
</evidence>
<dbReference type="SMR" id="C4QWI4"/>
<dbReference type="GO" id="GO:1990918">
    <property type="term" value="P:double-strand break repair involved in meiotic recombination"/>
    <property type="evidence" value="ECO:0007669"/>
    <property type="project" value="EnsemblFungi"/>
</dbReference>
<accession>C4QWI4</accession>
<keyword evidence="4" id="KW-0547">Nucleotide-binding</keyword>
<keyword evidence="7" id="KW-0067">ATP-binding</keyword>
<dbReference type="GO" id="GO:0000706">
    <property type="term" value="P:meiotic DNA double-strand break processing"/>
    <property type="evidence" value="ECO:0007669"/>
    <property type="project" value="EnsemblFungi"/>
</dbReference>
<name>C4QWI4_KOMPG</name>
<dbReference type="InterPro" id="IPR027417">
    <property type="entry name" value="P-loop_NTPase"/>
</dbReference>
<dbReference type="SMART" id="SM00487">
    <property type="entry name" value="DEXDc"/>
    <property type="match status" value="1"/>
</dbReference>
<feature type="region of interest" description="Disordered" evidence="12">
    <location>
        <begin position="105"/>
        <end position="168"/>
    </location>
</feature>